<feature type="non-terminal residue" evidence="1">
    <location>
        <position position="1"/>
    </location>
</feature>
<proteinExistence type="predicted"/>
<gene>
    <name evidence="1" type="ORF">LCGC14_2575290</name>
</gene>
<dbReference type="AlphaFoldDB" id="A0A0F9AGF7"/>
<accession>A0A0F9AGF7</accession>
<comment type="caution">
    <text evidence="1">The sequence shown here is derived from an EMBL/GenBank/DDBJ whole genome shotgun (WGS) entry which is preliminary data.</text>
</comment>
<sequence length="75" mass="8180">TTQTVAKHLDDSAREAGDECCCPVCEGAVVSNVRAKCPGDSTLSRAMWCAACWLIYKTVEIGTLDKHGNYHAYEE</sequence>
<name>A0A0F9AGF7_9ZZZZ</name>
<organism evidence="1">
    <name type="scientific">marine sediment metagenome</name>
    <dbReference type="NCBI Taxonomy" id="412755"/>
    <lineage>
        <taxon>unclassified sequences</taxon>
        <taxon>metagenomes</taxon>
        <taxon>ecological metagenomes</taxon>
    </lineage>
</organism>
<dbReference type="EMBL" id="LAZR01042854">
    <property type="protein sequence ID" value="KKL08500.1"/>
    <property type="molecule type" value="Genomic_DNA"/>
</dbReference>
<evidence type="ECO:0000313" key="1">
    <source>
        <dbReference type="EMBL" id="KKL08500.1"/>
    </source>
</evidence>
<protein>
    <submittedName>
        <fullName evidence="1">Uncharacterized protein</fullName>
    </submittedName>
</protein>
<reference evidence="1" key="1">
    <citation type="journal article" date="2015" name="Nature">
        <title>Complex archaea that bridge the gap between prokaryotes and eukaryotes.</title>
        <authorList>
            <person name="Spang A."/>
            <person name="Saw J.H."/>
            <person name="Jorgensen S.L."/>
            <person name="Zaremba-Niedzwiedzka K."/>
            <person name="Martijn J."/>
            <person name="Lind A.E."/>
            <person name="van Eijk R."/>
            <person name="Schleper C."/>
            <person name="Guy L."/>
            <person name="Ettema T.J."/>
        </authorList>
    </citation>
    <scope>NUCLEOTIDE SEQUENCE</scope>
</reference>